<feature type="region of interest" description="Disordered" evidence="2">
    <location>
        <begin position="534"/>
        <end position="564"/>
    </location>
</feature>
<proteinExistence type="inferred from homology"/>
<feature type="compositionally biased region" description="Polar residues" evidence="2">
    <location>
        <begin position="548"/>
        <end position="558"/>
    </location>
</feature>
<dbReference type="Pfam" id="PF01770">
    <property type="entry name" value="Folate_carrier"/>
    <property type="match status" value="3"/>
</dbReference>
<dbReference type="GO" id="GO:0090482">
    <property type="term" value="F:vitamin transmembrane transporter activity"/>
    <property type="evidence" value="ECO:0007669"/>
    <property type="project" value="InterPro"/>
</dbReference>
<dbReference type="GO" id="GO:0005886">
    <property type="term" value="C:plasma membrane"/>
    <property type="evidence" value="ECO:0007669"/>
    <property type="project" value="TreeGrafter"/>
</dbReference>
<keyword evidence="5" id="KW-1185">Reference proteome</keyword>
<dbReference type="SUPFAM" id="SSF103473">
    <property type="entry name" value="MFS general substrate transporter"/>
    <property type="match status" value="1"/>
</dbReference>
<dbReference type="PANTHER" id="PTHR10686:SF18">
    <property type="entry name" value="IP11787P-RELATED"/>
    <property type="match status" value="1"/>
</dbReference>
<feature type="transmembrane region" description="Helical" evidence="3">
    <location>
        <begin position="420"/>
        <end position="442"/>
    </location>
</feature>
<feature type="region of interest" description="Disordered" evidence="2">
    <location>
        <begin position="212"/>
        <end position="248"/>
    </location>
</feature>
<protein>
    <submittedName>
        <fullName evidence="4">Thiamine transporter 2</fullName>
    </submittedName>
</protein>
<keyword evidence="3" id="KW-1133">Transmembrane helix</keyword>
<comment type="similarity">
    <text evidence="1">Belongs to the reduced folate carrier (RFC) transporter (TC 2.A.48) family.</text>
</comment>
<feature type="transmembrane region" description="Helical" evidence="3">
    <location>
        <begin position="454"/>
        <end position="477"/>
    </location>
</feature>
<gene>
    <name evidence="4" type="ORF">Fcan01_19037</name>
</gene>
<dbReference type="AlphaFoldDB" id="A0A226DPS5"/>
<feature type="transmembrane region" description="Helical" evidence="3">
    <location>
        <begin position="84"/>
        <end position="104"/>
    </location>
</feature>
<feature type="transmembrane region" description="Helical" evidence="3">
    <location>
        <begin position="489"/>
        <end position="508"/>
    </location>
</feature>
<feature type="transmembrane region" description="Helical" evidence="3">
    <location>
        <begin position="394"/>
        <end position="414"/>
    </location>
</feature>
<dbReference type="PANTHER" id="PTHR10686">
    <property type="entry name" value="FOLATE TRANSPORTER"/>
    <property type="match status" value="1"/>
</dbReference>
<keyword evidence="3" id="KW-0472">Membrane</keyword>
<reference evidence="4 5" key="1">
    <citation type="submission" date="2015-12" db="EMBL/GenBank/DDBJ databases">
        <title>The genome of Folsomia candida.</title>
        <authorList>
            <person name="Faddeeva A."/>
            <person name="Derks M.F."/>
            <person name="Anvar Y."/>
            <person name="Smit S."/>
            <person name="Van Straalen N."/>
            <person name="Roelofs D."/>
        </authorList>
    </citation>
    <scope>NUCLEOTIDE SEQUENCE [LARGE SCALE GENOMIC DNA]</scope>
    <source>
        <strain evidence="4 5">VU population</strain>
        <tissue evidence="4">Whole body</tissue>
    </source>
</reference>
<dbReference type="EMBL" id="LNIX01000016">
    <property type="protein sequence ID" value="OXA46216.1"/>
    <property type="molecule type" value="Genomic_DNA"/>
</dbReference>
<keyword evidence="3" id="KW-0812">Transmembrane</keyword>
<evidence type="ECO:0000256" key="1">
    <source>
        <dbReference type="ARBA" id="ARBA00005773"/>
    </source>
</evidence>
<accession>A0A226DPS5</accession>
<comment type="caution">
    <text evidence="4">The sequence shown here is derived from an EMBL/GenBank/DDBJ whole genome shotgun (WGS) entry which is preliminary data.</text>
</comment>
<feature type="transmembrane region" description="Helical" evidence="3">
    <location>
        <begin position="57"/>
        <end position="75"/>
    </location>
</feature>
<feature type="transmembrane region" description="Helical" evidence="3">
    <location>
        <begin position="186"/>
        <end position="206"/>
    </location>
</feature>
<evidence type="ECO:0000313" key="4">
    <source>
        <dbReference type="EMBL" id="OXA46216.1"/>
    </source>
</evidence>
<dbReference type="InterPro" id="IPR036259">
    <property type="entry name" value="MFS_trans_sf"/>
</dbReference>
<dbReference type="InterPro" id="IPR002666">
    <property type="entry name" value="Folate_carrier"/>
</dbReference>
<evidence type="ECO:0000256" key="3">
    <source>
        <dbReference type="SAM" id="Phobius"/>
    </source>
</evidence>
<dbReference type="OrthoDB" id="18814at2759"/>
<evidence type="ECO:0000256" key="2">
    <source>
        <dbReference type="SAM" id="MobiDB-lite"/>
    </source>
</evidence>
<organism evidence="4 5">
    <name type="scientific">Folsomia candida</name>
    <name type="common">Springtail</name>
    <dbReference type="NCBI Taxonomy" id="158441"/>
    <lineage>
        <taxon>Eukaryota</taxon>
        <taxon>Metazoa</taxon>
        <taxon>Ecdysozoa</taxon>
        <taxon>Arthropoda</taxon>
        <taxon>Hexapoda</taxon>
        <taxon>Collembola</taxon>
        <taxon>Entomobryomorpha</taxon>
        <taxon>Isotomoidea</taxon>
        <taxon>Isotomidae</taxon>
        <taxon>Proisotominae</taxon>
        <taxon>Folsomia</taxon>
    </lineage>
</organism>
<name>A0A226DPS5_FOLCA</name>
<sequence>MSNQNFAMKRRRYQWKAAILVLIMVGILKEFRPSAPFLVDYAVDHKNFTGEQMTHEVLPATTGTSIISLIFLTMVTDAFSYKPIIVNAGVYNCITWVITIWGFYSVNLARLSIDQVLSCVKFSTPFPPLLLTSLISPTCTPTLRKVTTNGSHPTRIRPSILASSFPGVTGQVLISFNLMDFEELNYLSLAGGVGAVLFSIMLPRVLRDVEEEKARKSGDQNDPEQPINQGEKDAENDEEAPSSLPIPRGLEYRRNVGLKKRPSNIQRWREAPTHWKNNLLYAYTNRDIVKWSVWWATAYGLYIQVDLYVEGLWKEIEHHSHQNVRCGPRVPCNYQSSRLNYAGLYSGLNPAIEWNKLVHVSIGDSLKANFRKIYGCGVVLGLIIGRTKNCWIKWGSLVFGVSTVLQGVALFVMAKTHDLYVAYGMFILFQAFFQVLVIIAKSQVAESIREKSEAFIFGMNTLTATLIHLLLTMAVTSRHGFHLPIRDQYVVYGVYAVLLGVGFGLHDIPSKLSSKTRAWSILGRNNLHRGVKVRGEDDKNVNDENGEEMQTISANIPSTIPMED</sequence>
<dbReference type="Proteomes" id="UP000198287">
    <property type="component" value="Unassembled WGS sequence"/>
</dbReference>
<evidence type="ECO:0000313" key="5">
    <source>
        <dbReference type="Proteomes" id="UP000198287"/>
    </source>
</evidence>